<reference evidence="9 10" key="1">
    <citation type="submission" date="2021-11" db="EMBL/GenBank/DDBJ databases">
        <title>Comparative genomics of bee honey and flower isolates.</title>
        <authorList>
            <person name="Bechtner J.D."/>
            <person name="Gallus M.K."/>
            <person name="Ehrmann M."/>
        </authorList>
    </citation>
    <scope>NUCLEOTIDE SEQUENCE [LARGE SCALE GENOMIC DNA]</scope>
    <source>
        <strain evidence="9 10">M161</strain>
    </source>
</reference>
<dbReference type="Pfam" id="PF03772">
    <property type="entry name" value="Competence"/>
    <property type="match status" value="1"/>
</dbReference>
<dbReference type="InterPro" id="IPR036866">
    <property type="entry name" value="RibonucZ/Hydroxyglut_hydro"/>
</dbReference>
<feature type="domain" description="Metallo-beta-lactamase" evidence="7">
    <location>
        <begin position="398"/>
        <end position="604"/>
    </location>
</feature>
<dbReference type="RefSeq" id="WP_220728183.1">
    <property type="nucleotide sequence ID" value="NZ_BPLM01000005.1"/>
</dbReference>
<evidence type="ECO:0000256" key="5">
    <source>
        <dbReference type="ARBA" id="ARBA00023136"/>
    </source>
</evidence>
<feature type="transmembrane region" description="Helical" evidence="6">
    <location>
        <begin position="335"/>
        <end position="359"/>
    </location>
</feature>
<feature type="domain" description="ComEC/Rec2-related protein" evidence="8">
    <location>
        <begin position="122"/>
        <end position="360"/>
    </location>
</feature>
<evidence type="ECO:0000256" key="2">
    <source>
        <dbReference type="ARBA" id="ARBA00022475"/>
    </source>
</evidence>
<dbReference type="InterPro" id="IPR004477">
    <property type="entry name" value="ComEC_N"/>
</dbReference>
<sequence length="658" mass="74837">MILKIYPDEMHSNNDYFYGKAFYNNKRCLIKGNKLPEICKTSLIRVNADICPVEDATNFNQFSTKKHNSFNGIQSSIKINKIYQLNSENSFSILSYLHDFRFICLKFANDLPKPLDVYTKSLIFGEMDNSFSEELTGIKTLGLIHLFSISGLHVYFLVMFIRKALYVIGFHKELVDKLIIIVLPLFFILAGSSVGLLRSILLVELSIILKLFHLNLDALNLFSIVLILHIFYNPQMLFQFGCQLSYALSLGLLFLKDASNFKLTVFMNFISLPFVLYHTYEWHLLTILANFLVIPIFSLVIMPIVLIGNILFFICLPLCKICAFALEIFDNLINYVASVPGVVHFGKPNIIFILVMVYFTLKTIIDSNVRVLFKLFGVYLLGYINIHCPLNGEVSFFDVGQGDSFLVRTPFNRSVSVIDTGGKITFFKNQTSLHNYSALKTSINYLKSIGVSHIDNLCISHQDDDHCGDLPAFLTNMKVNKLILPLGINENKRFMNKIIPNIGHTKLVFVKNGDKIKNFPFVIYHPFNRGIGNNDDSMVLWGKFNKLSFLFMGDLSSKGENNLLNCYPNIESNVLKLGHHGSKNSSSNSFLSVIKPKLGIISAGRHNMYNHPNDETIKRLDDHQITYLSTQDYGMISYCYSIFGNDKWVSHNKGGGFH</sequence>
<dbReference type="InterPro" id="IPR001279">
    <property type="entry name" value="Metallo-B-lactamas"/>
</dbReference>
<dbReference type="NCBIfam" id="TIGR00361">
    <property type="entry name" value="ComEC_Rec2"/>
    <property type="match status" value="1"/>
</dbReference>
<dbReference type="Pfam" id="PF00753">
    <property type="entry name" value="Lactamase_B"/>
    <property type="match status" value="1"/>
</dbReference>
<keyword evidence="10" id="KW-1185">Reference proteome</keyword>
<evidence type="ECO:0000313" key="9">
    <source>
        <dbReference type="EMBL" id="MCK8624716.1"/>
    </source>
</evidence>
<dbReference type="Gene3D" id="3.60.15.10">
    <property type="entry name" value="Ribonuclease Z/Hydroxyacylglutathione hydrolase-like"/>
    <property type="match status" value="1"/>
</dbReference>
<dbReference type="InterPro" id="IPR004797">
    <property type="entry name" value="Competence_ComEC/Rec2"/>
</dbReference>
<comment type="caution">
    <text evidence="9">The sequence shown here is derived from an EMBL/GenBank/DDBJ whole genome shotgun (WGS) entry which is preliminary data.</text>
</comment>
<gene>
    <name evidence="9" type="ORF">LNP07_04225</name>
</gene>
<feature type="transmembrane region" description="Helical" evidence="6">
    <location>
        <begin position="140"/>
        <end position="158"/>
    </location>
</feature>
<dbReference type="InterPro" id="IPR052159">
    <property type="entry name" value="Competence_DNA_uptake"/>
</dbReference>
<protein>
    <submittedName>
        <fullName evidence="9">DNA internalization-related competence protein ComEC/Rec2</fullName>
    </submittedName>
</protein>
<dbReference type="PANTHER" id="PTHR30619">
    <property type="entry name" value="DNA INTERNALIZATION/COMPETENCE PROTEIN COMEC/REC2"/>
    <property type="match status" value="1"/>
</dbReference>
<comment type="subcellular location">
    <subcellularLocation>
        <location evidence="1">Cell membrane</location>
        <topology evidence="1">Multi-pass membrane protein</topology>
    </subcellularLocation>
</comment>
<feature type="transmembrane region" description="Helical" evidence="6">
    <location>
        <begin position="178"/>
        <end position="200"/>
    </location>
</feature>
<dbReference type="InterPro" id="IPR035681">
    <property type="entry name" value="ComA-like_MBL"/>
</dbReference>
<dbReference type="EMBL" id="JAJIAO010000003">
    <property type="protein sequence ID" value="MCK8624716.1"/>
    <property type="molecule type" value="Genomic_DNA"/>
</dbReference>
<feature type="transmembrane region" description="Helical" evidence="6">
    <location>
        <begin position="212"/>
        <end position="231"/>
    </location>
</feature>
<evidence type="ECO:0000256" key="3">
    <source>
        <dbReference type="ARBA" id="ARBA00022692"/>
    </source>
</evidence>
<evidence type="ECO:0000259" key="8">
    <source>
        <dbReference type="Pfam" id="PF03772"/>
    </source>
</evidence>
<proteinExistence type="predicted"/>
<evidence type="ECO:0000259" key="7">
    <source>
        <dbReference type="Pfam" id="PF00753"/>
    </source>
</evidence>
<dbReference type="Proteomes" id="UP001522905">
    <property type="component" value="Unassembled WGS sequence"/>
</dbReference>
<organism evidence="9 10">
    <name type="scientific">Apilactobacillus xinyiensis</name>
    <dbReference type="NCBI Taxonomy" id="2841032"/>
    <lineage>
        <taxon>Bacteria</taxon>
        <taxon>Bacillati</taxon>
        <taxon>Bacillota</taxon>
        <taxon>Bacilli</taxon>
        <taxon>Lactobacillales</taxon>
        <taxon>Lactobacillaceae</taxon>
        <taxon>Apilactobacillus</taxon>
    </lineage>
</organism>
<dbReference type="PANTHER" id="PTHR30619:SF7">
    <property type="entry name" value="BETA-LACTAMASE DOMAIN PROTEIN"/>
    <property type="match status" value="1"/>
</dbReference>
<dbReference type="NCBIfam" id="TIGR00360">
    <property type="entry name" value="ComEC_N-term"/>
    <property type="match status" value="1"/>
</dbReference>
<keyword evidence="4 6" id="KW-1133">Transmembrane helix</keyword>
<evidence type="ECO:0000256" key="1">
    <source>
        <dbReference type="ARBA" id="ARBA00004651"/>
    </source>
</evidence>
<dbReference type="CDD" id="cd07731">
    <property type="entry name" value="ComA-like_MBL-fold"/>
    <property type="match status" value="1"/>
</dbReference>
<keyword evidence="5 6" id="KW-0472">Membrane</keyword>
<accession>A0ABT0I1X0</accession>
<feature type="transmembrane region" description="Helical" evidence="6">
    <location>
        <begin position="286"/>
        <end position="305"/>
    </location>
</feature>
<keyword evidence="3 6" id="KW-0812">Transmembrane</keyword>
<keyword evidence="2" id="KW-1003">Cell membrane</keyword>
<feature type="transmembrane region" description="Helical" evidence="6">
    <location>
        <begin position="262"/>
        <end position="280"/>
    </location>
</feature>
<evidence type="ECO:0000313" key="10">
    <source>
        <dbReference type="Proteomes" id="UP001522905"/>
    </source>
</evidence>
<evidence type="ECO:0000256" key="4">
    <source>
        <dbReference type="ARBA" id="ARBA00022989"/>
    </source>
</evidence>
<dbReference type="SUPFAM" id="SSF56281">
    <property type="entry name" value="Metallo-hydrolase/oxidoreductase"/>
    <property type="match status" value="1"/>
</dbReference>
<feature type="transmembrane region" description="Helical" evidence="6">
    <location>
        <begin position="371"/>
        <end position="386"/>
    </location>
</feature>
<name>A0ABT0I1X0_9LACO</name>
<evidence type="ECO:0000256" key="6">
    <source>
        <dbReference type="SAM" id="Phobius"/>
    </source>
</evidence>